<name>A0A8T1RXE5_CHESE</name>
<dbReference type="AlphaFoldDB" id="A0A8T1RXE5"/>
<keyword evidence="2" id="KW-1185">Reference proteome</keyword>
<comment type="caution">
    <text evidence="1">The sequence shown here is derived from an EMBL/GenBank/DDBJ whole genome shotgun (WGS) entry which is preliminary data.</text>
</comment>
<evidence type="ECO:0000313" key="1">
    <source>
        <dbReference type="EMBL" id="KAG6921197.1"/>
    </source>
</evidence>
<feature type="non-terminal residue" evidence="1">
    <location>
        <position position="1"/>
    </location>
</feature>
<dbReference type="Proteomes" id="UP000765507">
    <property type="component" value="Unassembled WGS sequence"/>
</dbReference>
<proteinExistence type="predicted"/>
<accession>A0A8T1RXE5</accession>
<reference evidence="1 2" key="1">
    <citation type="journal article" date="2020" name="G3 (Bethesda)">
        <title>Draft Genome of the Common Snapping Turtle, Chelydra serpentina, a Model for Phenotypic Plasticity in Reptiles.</title>
        <authorList>
            <person name="Das D."/>
            <person name="Singh S.K."/>
            <person name="Bierstedt J."/>
            <person name="Erickson A."/>
            <person name="Galli G.L.J."/>
            <person name="Crossley D.A. 2nd"/>
            <person name="Rhen T."/>
        </authorList>
    </citation>
    <scope>NUCLEOTIDE SEQUENCE [LARGE SCALE GENOMIC DNA]</scope>
    <source>
        <strain evidence="1">KW</strain>
    </source>
</reference>
<sequence>EMDHLMITWSIHSLWGTWHWARRKTGYWARWTFGLTQPGCPYVLAPVYLTSDAPSPLRPQPRTPWLGSLAPAPWRGVYLVCPVPAPQRESLSSAATAGITRSKSKHELKLLEKIPDNAEATVVLV</sequence>
<gene>
    <name evidence="1" type="ORF">G0U57_009574</name>
</gene>
<dbReference type="EMBL" id="JAHGAV010002486">
    <property type="protein sequence ID" value="KAG6921197.1"/>
    <property type="molecule type" value="Genomic_DNA"/>
</dbReference>
<evidence type="ECO:0000313" key="2">
    <source>
        <dbReference type="Proteomes" id="UP000765507"/>
    </source>
</evidence>
<feature type="non-terminal residue" evidence="1">
    <location>
        <position position="125"/>
    </location>
</feature>
<protein>
    <submittedName>
        <fullName evidence="1">Solute carrier family 4 member 2</fullName>
    </submittedName>
</protein>
<organism evidence="1 2">
    <name type="scientific">Chelydra serpentina</name>
    <name type="common">Snapping turtle</name>
    <name type="synonym">Testudo serpentina</name>
    <dbReference type="NCBI Taxonomy" id="8475"/>
    <lineage>
        <taxon>Eukaryota</taxon>
        <taxon>Metazoa</taxon>
        <taxon>Chordata</taxon>
        <taxon>Craniata</taxon>
        <taxon>Vertebrata</taxon>
        <taxon>Euteleostomi</taxon>
        <taxon>Archelosauria</taxon>
        <taxon>Testudinata</taxon>
        <taxon>Testudines</taxon>
        <taxon>Cryptodira</taxon>
        <taxon>Durocryptodira</taxon>
        <taxon>Americhelydia</taxon>
        <taxon>Chelydroidea</taxon>
        <taxon>Chelydridae</taxon>
        <taxon>Chelydra</taxon>
    </lineage>
</organism>